<dbReference type="AlphaFoldDB" id="A0A1Y1QV91"/>
<organism evidence="1 2">
    <name type="scientific">Thiothrix lacustris</name>
    <dbReference type="NCBI Taxonomy" id="525917"/>
    <lineage>
        <taxon>Bacteria</taxon>
        <taxon>Pseudomonadati</taxon>
        <taxon>Pseudomonadota</taxon>
        <taxon>Gammaproteobacteria</taxon>
        <taxon>Thiotrichales</taxon>
        <taxon>Thiotrichaceae</taxon>
        <taxon>Thiothrix</taxon>
    </lineage>
</organism>
<gene>
    <name evidence="1" type="ORF">BWK73_09330</name>
</gene>
<reference evidence="1 2" key="1">
    <citation type="submission" date="2017-01" db="EMBL/GenBank/DDBJ databases">
        <title>Novel large sulfur bacteria in the metagenomes of groundwater-fed chemosynthetic microbial mats in the Lake Huron basin.</title>
        <authorList>
            <person name="Sharrar A.M."/>
            <person name="Flood B.E."/>
            <person name="Bailey J.V."/>
            <person name="Jones D.S."/>
            <person name="Biddanda B."/>
            <person name="Ruberg S.A."/>
            <person name="Marcus D.N."/>
            <person name="Dick G.J."/>
        </authorList>
    </citation>
    <scope>NUCLEOTIDE SEQUENCE [LARGE SCALE GENOMIC DNA]</scope>
    <source>
        <strain evidence="1">A8</strain>
    </source>
</reference>
<evidence type="ECO:0008006" key="3">
    <source>
        <dbReference type="Google" id="ProtNLM"/>
    </source>
</evidence>
<protein>
    <recommendedName>
        <fullName evidence="3">Transposase</fullName>
    </recommendedName>
</protein>
<accession>A0A1Y1QV91</accession>
<dbReference type="EMBL" id="MTEJ01000027">
    <property type="protein sequence ID" value="OQX14586.1"/>
    <property type="molecule type" value="Genomic_DNA"/>
</dbReference>
<name>A0A1Y1QV91_9GAMM</name>
<dbReference type="Proteomes" id="UP000192491">
    <property type="component" value="Unassembled WGS sequence"/>
</dbReference>
<evidence type="ECO:0000313" key="1">
    <source>
        <dbReference type="EMBL" id="OQX14586.1"/>
    </source>
</evidence>
<evidence type="ECO:0000313" key="2">
    <source>
        <dbReference type="Proteomes" id="UP000192491"/>
    </source>
</evidence>
<comment type="caution">
    <text evidence="1">The sequence shown here is derived from an EMBL/GenBank/DDBJ whole genome shotgun (WGS) entry which is preliminary data.</text>
</comment>
<proteinExistence type="predicted"/>
<sequence length="60" mass="6653">MPAFYIKVEVIKGKRLIVSVTKDKHMAMNLWGLGGFSKVLADNEHQVKAESVLQGLTDPL</sequence>